<evidence type="ECO:0000313" key="1">
    <source>
        <dbReference type="EMBL" id="CAD8050688.1"/>
    </source>
</evidence>
<protein>
    <submittedName>
        <fullName evidence="1">Uncharacterized protein</fullName>
    </submittedName>
</protein>
<organism evidence="1 2">
    <name type="scientific">Paramecium sonneborni</name>
    <dbReference type="NCBI Taxonomy" id="65129"/>
    <lineage>
        <taxon>Eukaryota</taxon>
        <taxon>Sar</taxon>
        <taxon>Alveolata</taxon>
        <taxon>Ciliophora</taxon>
        <taxon>Intramacronucleata</taxon>
        <taxon>Oligohymenophorea</taxon>
        <taxon>Peniculida</taxon>
        <taxon>Parameciidae</taxon>
        <taxon>Paramecium</taxon>
    </lineage>
</organism>
<proteinExistence type="predicted"/>
<accession>A0A8S1K5Q7</accession>
<gene>
    <name evidence="1" type="ORF">PSON_ATCC_30995.1.T0050143</name>
</gene>
<dbReference type="AlphaFoldDB" id="A0A8S1K5Q7"/>
<dbReference type="OrthoDB" id="304488at2759"/>
<keyword evidence="2" id="KW-1185">Reference proteome</keyword>
<dbReference type="EMBL" id="CAJJDN010000005">
    <property type="protein sequence ID" value="CAD8050688.1"/>
    <property type="molecule type" value="Genomic_DNA"/>
</dbReference>
<comment type="caution">
    <text evidence="1">The sequence shown here is derived from an EMBL/GenBank/DDBJ whole genome shotgun (WGS) entry which is preliminary data.</text>
</comment>
<dbReference type="Proteomes" id="UP000692954">
    <property type="component" value="Unassembled WGS sequence"/>
</dbReference>
<name>A0A8S1K5Q7_9CILI</name>
<evidence type="ECO:0000313" key="2">
    <source>
        <dbReference type="Proteomes" id="UP000692954"/>
    </source>
</evidence>
<reference evidence="1" key="1">
    <citation type="submission" date="2021-01" db="EMBL/GenBank/DDBJ databases">
        <authorList>
            <consortium name="Genoscope - CEA"/>
            <person name="William W."/>
        </authorList>
    </citation>
    <scope>NUCLEOTIDE SEQUENCE</scope>
</reference>
<sequence length="300" mass="35236">MNRINSQERNLQSAKSNRNKGKQLNIIDFIMKQNFQDKDPSTIAFSEELNEQKSCEMCLKLQEQLSKQVNSEQFQQVVEKLWQKMRKIDDDNQKLLVKIVNVEKSLIDQQGLLDELNDQQYSKQQSQQDQTQIIQQVTLDKGQLEKLEKKIQKDSLAGIKNIEDNLYKTLNKDIQQKFIIMQEKLESIGQQFRGVNEQIELFNHKLGITREECEERINQMALIVNENNQIQRVNNNGVAEMQQHYSDLDADMMRMFSHIKALLQNDYKITEMDQDLKDLKSQLIQLRNAVNEIGDFVSKI</sequence>